<dbReference type="InterPro" id="IPR000594">
    <property type="entry name" value="ThiF_NAD_FAD-bd"/>
</dbReference>
<dbReference type="InterPro" id="IPR045886">
    <property type="entry name" value="ThiF/MoeB/HesA"/>
</dbReference>
<gene>
    <name evidence="3" type="ORF">GPM918_LOCUS14093</name>
    <name evidence="4" type="ORF">OVA965_LOCUS24120</name>
    <name evidence="5" type="ORF">SRO942_LOCUS14093</name>
    <name evidence="6" type="ORF">TMI583_LOCUS24841</name>
</gene>
<evidence type="ECO:0000313" key="7">
    <source>
        <dbReference type="Proteomes" id="UP000663829"/>
    </source>
</evidence>
<dbReference type="EMBL" id="CAJNOQ010003341">
    <property type="protein sequence ID" value="CAF1007596.1"/>
    <property type="molecule type" value="Genomic_DNA"/>
</dbReference>
<dbReference type="Proteomes" id="UP000677228">
    <property type="component" value="Unassembled WGS sequence"/>
</dbReference>
<dbReference type="Proteomes" id="UP000682733">
    <property type="component" value="Unassembled WGS sequence"/>
</dbReference>
<evidence type="ECO:0000313" key="4">
    <source>
        <dbReference type="EMBL" id="CAF1203898.1"/>
    </source>
</evidence>
<keyword evidence="7" id="KW-1185">Reference proteome</keyword>
<comment type="caution">
    <text evidence="3">The sequence shown here is derived from an EMBL/GenBank/DDBJ whole genome shotgun (WGS) entry which is preliminary data.</text>
</comment>
<dbReference type="PANTHER" id="PTHR10953:SF102">
    <property type="entry name" value="ADENYLYLTRANSFERASE AND SULFURTRANSFERASE MOCS3"/>
    <property type="match status" value="1"/>
</dbReference>
<dbReference type="GO" id="GO:0005737">
    <property type="term" value="C:cytoplasm"/>
    <property type="evidence" value="ECO:0007669"/>
    <property type="project" value="TreeGrafter"/>
</dbReference>
<evidence type="ECO:0000313" key="5">
    <source>
        <dbReference type="EMBL" id="CAF3778803.1"/>
    </source>
</evidence>
<evidence type="ECO:0000313" key="6">
    <source>
        <dbReference type="EMBL" id="CAF4013580.1"/>
    </source>
</evidence>
<dbReference type="GO" id="GO:0042292">
    <property type="term" value="F:URM1 activating enzyme activity"/>
    <property type="evidence" value="ECO:0007669"/>
    <property type="project" value="TreeGrafter"/>
</dbReference>
<dbReference type="Pfam" id="PF00899">
    <property type="entry name" value="ThiF"/>
    <property type="match status" value="1"/>
</dbReference>
<dbReference type="PANTHER" id="PTHR10953">
    <property type="entry name" value="UBIQUITIN-ACTIVATING ENZYME E1"/>
    <property type="match status" value="1"/>
</dbReference>
<protein>
    <recommendedName>
        <fullName evidence="2">THIF-type NAD/FAD binding fold domain-containing protein</fullName>
    </recommendedName>
</protein>
<reference evidence="3" key="1">
    <citation type="submission" date="2021-02" db="EMBL/GenBank/DDBJ databases">
        <authorList>
            <person name="Nowell W R."/>
        </authorList>
    </citation>
    <scope>NUCLEOTIDE SEQUENCE</scope>
</reference>
<evidence type="ECO:0000259" key="2">
    <source>
        <dbReference type="Pfam" id="PF00899"/>
    </source>
</evidence>
<organism evidence="3 7">
    <name type="scientific">Didymodactylos carnosus</name>
    <dbReference type="NCBI Taxonomy" id="1234261"/>
    <lineage>
        <taxon>Eukaryota</taxon>
        <taxon>Metazoa</taxon>
        <taxon>Spiralia</taxon>
        <taxon>Gnathifera</taxon>
        <taxon>Rotifera</taxon>
        <taxon>Eurotatoria</taxon>
        <taxon>Bdelloidea</taxon>
        <taxon>Philodinida</taxon>
        <taxon>Philodinidae</taxon>
        <taxon>Didymodactylos</taxon>
    </lineage>
</organism>
<dbReference type="Proteomes" id="UP000681722">
    <property type="component" value="Unassembled WGS sequence"/>
</dbReference>
<dbReference type="InterPro" id="IPR035985">
    <property type="entry name" value="Ubiquitin-activating_enz"/>
</dbReference>
<feature type="transmembrane region" description="Helical" evidence="1">
    <location>
        <begin position="296"/>
        <end position="315"/>
    </location>
</feature>
<accession>A0A814H978</accession>
<feature type="domain" description="THIF-type NAD/FAD binding fold" evidence="2">
    <location>
        <begin position="44"/>
        <end position="321"/>
    </location>
</feature>
<dbReference type="EMBL" id="CAJOBA010035930">
    <property type="protein sequence ID" value="CAF4013580.1"/>
    <property type="molecule type" value="Genomic_DNA"/>
</dbReference>
<dbReference type="Gene3D" id="3.40.50.720">
    <property type="entry name" value="NAD(P)-binding Rossmann-like Domain"/>
    <property type="match status" value="1"/>
</dbReference>
<dbReference type="EMBL" id="CAJOBC010003341">
    <property type="protein sequence ID" value="CAF3778803.1"/>
    <property type="molecule type" value="Genomic_DNA"/>
</dbReference>
<keyword evidence="1" id="KW-0812">Transmembrane</keyword>
<evidence type="ECO:0000313" key="3">
    <source>
        <dbReference type="EMBL" id="CAF1007596.1"/>
    </source>
</evidence>
<keyword evidence="1" id="KW-1133">Transmembrane helix</keyword>
<dbReference type="Proteomes" id="UP000663829">
    <property type="component" value="Unassembled WGS sequence"/>
</dbReference>
<dbReference type="GO" id="GO:0016779">
    <property type="term" value="F:nucleotidyltransferase activity"/>
    <property type="evidence" value="ECO:0007669"/>
    <property type="project" value="TreeGrafter"/>
</dbReference>
<name>A0A814H978_9BILA</name>
<evidence type="ECO:0000256" key="1">
    <source>
        <dbReference type="SAM" id="Phobius"/>
    </source>
</evidence>
<dbReference type="GO" id="GO:0004792">
    <property type="term" value="F:thiosulfate-cyanide sulfurtransferase activity"/>
    <property type="evidence" value="ECO:0007669"/>
    <property type="project" value="TreeGrafter"/>
</dbReference>
<sequence>MSSAVEVNATSKYNLNYIVSEGEQPPTEIHGDVFDRQRVMKNFHQGSVEQQRVFVLGVGGIGSSIAMSLVRTGVDTVHLLDRDFVNASNLNRQILFSLSDIGRSKVEAAAQHLKQIHNLRTNIYDYHTDAVTNWSGVVEIAKKCTVIFNNIDYGAVFDYAVNSLCKSLGILYVAGSTYANNIEINLFSGLPNDPCWACNNNTTDSFKFTTQELENRNDIQLFLKQMSCISGEQSRSVIEECLNELKLKMPSASQLSTLFMPLYQQKTLELLLPQNIQKHQSIEFIPKDRSFPTRTVGSWVGVCVSGACLIVNTWIQYIMKTRNSNSDMNKPFHNWNQLNLSMFDGGYYTAGFPNEQNLKCCPVCSNAKQISEQNSYSEEK</sequence>
<proteinExistence type="predicted"/>
<dbReference type="SUPFAM" id="SSF69572">
    <property type="entry name" value="Activating enzymes of the ubiquitin-like proteins"/>
    <property type="match status" value="1"/>
</dbReference>
<dbReference type="OrthoDB" id="10008397at2759"/>
<dbReference type="EMBL" id="CAJNOK010014395">
    <property type="protein sequence ID" value="CAF1203898.1"/>
    <property type="molecule type" value="Genomic_DNA"/>
</dbReference>
<keyword evidence="1" id="KW-0472">Membrane</keyword>
<dbReference type="AlphaFoldDB" id="A0A814H978"/>